<keyword evidence="1" id="KW-1133">Transmembrane helix</keyword>
<comment type="caution">
    <text evidence="2">The sequence shown here is derived from an EMBL/GenBank/DDBJ whole genome shotgun (WGS) entry which is preliminary data.</text>
</comment>
<reference evidence="2 3" key="1">
    <citation type="submission" date="2018-09" db="EMBL/GenBank/DDBJ databases">
        <title>Murine metabolic-syndrome-specific gut microbial biobank.</title>
        <authorList>
            <person name="Liu C."/>
        </authorList>
    </citation>
    <scope>NUCLEOTIDE SEQUENCE [LARGE SCALE GENOMIC DNA]</scope>
    <source>
        <strain evidence="2 3">0.1xD8-82</strain>
    </source>
</reference>
<protein>
    <submittedName>
        <fullName evidence="2">Uncharacterized protein</fullName>
    </submittedName>
</protein>
<dbReference type="AlphaFoldDB" id="A0A3A9ADI9"/>
<sequence>MDKLRYFLYHISFYDILEILPYIGLAYFVIRRFILHKSPVPSSAFGKVSKELLRKCVAFLNKREKRVYEEYMVPEDILEALKVNLRDEETLKALLCSICAHLGINGDFIKLVVIDEFMTDWAGQISTDLAFTTIRLDLRKRYTLDTVIAVLAHEAIHLHLYYEGIHFKDTWENEVLTDTAAVYCGFGEYIYRGYAVMQGDFALSYNKVGYIRQEDVRYIQELMEEQRKNENRDGL</sequence>
<accession>A0A3A9ADI9</accession>
<name>A0A3A9ADI9_9FIRM</name>
<proteinExistence type="predicted"/>
<organism evidence="2 3">
    <name type="scientific">Parablautia intestinalis</name>
    <dbReference type="NCBI Taxonomy" id="2320100"/>
    <lineage>
        <taxon>Bacteria</taxon>
        <taxon>Bacillati</taxon>
        <taxon>Bacillota</taxon>
        <taxon>Clostridia</taxon>
        <taxon>Lachnospirales</taxon>
        <taxon>Lachnospiraceae</taxon>
        <taxon>Parablautia</taxon>
    </lineage>
</organism>
<keyword evidence="3" id="KW-1185">Reference proteome</keyword>
<dbReference type="Proteomes" id="UP000280696">
    <property type="component" value="Unassembled WGS sequence"/>
</dbReference>
<keyword evidence="1" id="KW-0812">Transmembrane</keyword>
<keyword evidence="1" id="KW-0472">Membrane</keyword>
<gene>
    <name evidence="2" type="ORF">D7V94_17105</name>
</gene>
<dbReference type="EMBL" id="RAYQ01000020">
    <property type="protein sequence ID" value="RKI89682.1"/>
    <property type="molecule type" value="Genomic_DNA"/>
</dbReference>
<evidence type="ECO:0000313" key="3">
    <source>
        <dbReference type="Proteomes" id="UP000280696"/>
    </source>
</evidence>
<evidence type="ECO:0000256" key="1">
    <source>
        <dbReference type="SAM" id="Phobius"/>
    </source>
</evidence>
<evidence type="ECO:0000313" key="2">
    <source>
        <dbReference type="EMBL" id="RKI89682.1"/>
    </source>
</evidence>
<feature type="transmembrane region" description="Helical" evidence="1">
    <location>
        <begin position="6"/>
        <end position="30"/>
    </location>
</feature>